<keyword evidence="2" id="KW-0732">Signal</keyword>
<sequence length="454" mass="52076">MLGTTILTLLSVLLSLMVKCEESPTAESQNPRNLEPIPSLFSLNTCQYLKNVSDIETLNRHQFEILEQCLYYYLATEAQRKAQYFNTIQALAAFPPEGANGRGSKVKLFFHQITLQHFVMNEFLKDLSINGYITIFWDDSRLSWNEEQWKLKKLEINSVNHIWIPMLTAQTFDTAVRNGDLMEIRRVSINSTGTIRAIINFSLRTFCDDSDFKNFPNDMYKCCYQIEPHMNQGGIEFVTSGRPVFTDGKYFRDYGWYVSGSTPTVQIMQDSQIPQLGFCLNLKRSTKSLHIELSLPNIITSILFLLTPLLGQINLQIFAKMFVLFLQFSTLQLYSMLISPHLSSSASTPNILRFLEFATITNIFSISVSIMLWMCCKIRRNLPPWNWLIRTSEFINRCICVFNSTDSCISLNENDKSSTTSGYQEDWTNAFVAIHGVAVFVLSLIFILGYLMLS</sequence>
<keyword evidence="1" id="KW-0812">Transmembrane</keyword>
<evidence type="ECO:0000256" key="2">
    <source>
        <dbReference type="SAM" id="SignalP"/>
    </source>
</evidence>
<keyword evidence="1" id="KW-0472">Membrane</keyword>
<proteinExistence type="predicted"/>
<organism evidence="4 5">
    <name type="scientific">Wuchereria bancrofti</name>
    <dbReference type="NCBI Taxonomy" id="6293"/>
    <lineage>
        <taxon>Eukaryota</taxon>
        <taxon>Metazoa</taxon>
        <taxon>Ecdysozoa</taxon>
        <taxon>Nematoda</taxon>
        <taxon>Chromadorea</taxon>
        <taxon>Rhabditida</taxon>
        <taxon>Spirurina</taxon>
        <taxon>Spiruromorpha</taxon>
        <taxon>Filarioidea</taxon>
        <taxon>Onchocercidae</taxon>
        <taxon>Wuchereria</taxon>
    </lineage>
</organism>
<dbReference type="GO" id="GO:0016020">
    <property type="term" value="C:membrane"/>
    <property type="evidence" value="ECO:0007669"/>
    <property type="project" value="InterPro"/>
</dbReference>
<accession>A0AAF5PMN7</accession>
<feature type="chain" id="PRO_5042012542" description="Neurotransmitter-gated ion-channel ligand-binding domain-containing protein" evidence="2">
    <location>
        <begin position="23"/>
        <end position="454"/>
    </location>
</feature>
<dbReference type="PANTHER" id="PTHR18945">
    <property type="entry name" value="NEUROTRANSMITTER GATED ION CHANNEL"/>
    <property type="match status" value="1"/>
</dbReference>
<dbReference type="InterPro" id="IPR006202">
    <property type="entry name" value="Neur_chan_lig-bd"/>
</dbReference>
<reference evidence="4" key="2">
    <citation type="journal article" date="2016" name="Mol. Ecol.">
        <title>Population genomics of the filarial nematode parasite Wuchereria bancrofti from mosquitoes.</title>
        <authorList>
            <person name="Small S.T."/>
            <person name="Reimer L.J."/>
            <person name="Tisch D.J."/>
            <person name="King C.L."/>
            <person name="Christensen B.M."/>
            <person name="Siba P.M."/>
            <person name="Kazura J.W."/>
            <person name="Serre D."/>
            <person name="Zimmerman P.A."/>
        </authorList>
    </citation>
    <scope>NUCLEOTIDE SEQUENCE</scope>
    <source>
        <strain evidence="4">pt0022</strain>
    </source>
</reference>
<protein>
    <recommendedName>
        <fullName evidence="3">Neurotransmitter-gated ion-channel ligand-binding domain-containing protein</fullName>
    </recommendedName>
</protein>
<dbReference type="InterPro" id="IPR036734">
    <property type="entry name" value="Neur_chan_lig-bd_sf"/>
</dbReference>
<feature type="transmembrane region" description="Helical" evidence="1">
    <location>
        <begin position="317"/>
        <end position="337"/>
    </location>
</feature>
<reference evidence="4" key="1">
    <citation type="submission" date="2015-03" db="EMBL/GenBank/DDBJ databases">
        <title>Wuchereria bancrofti Genome Sequencing Papua New Guinea Strain.</title>
        <authorList>
            <person name="Small S.T."/>
            <person name="Serre D."/>
            <person name="Zimmerman P.A."/>
        </authorList>
    </citation>
    <scope>NUCLEOTIDE SEQUENCE [LARGE SCALE GENOMIC DNA]</scope>
    <source>
        <strain evidence="4">pt0022</strain>
    </source>
</reference>
<dbReference type="Pfam" id="PF02931">
    <property type="entry name" value="Neur_chan_LBD"/>
    <property type="match status" value="1"/>
</dbReference>
<name>A0AAF5PMN7_WUCBA</name>
<feature type="transmembrane region" description="Helical" evidence="1">
    <location>
        <begin position="430"/>
        <end position="453"/>
    </location>
</feature>
<evidence type="ECO:0000256" key="1">
    <source>
        <dbReference type="SAM" id="Phobius"/>
    </source>
</evidence>
<dbReference type="AlphaFoldDB" id="A0AAF5PMN7"/>
<feature type="domain" description="Neurotransmitter-gated ion-channel ligand-binding" evidence="3">
    <location>
        <begin position="115"/>
        <end position="232"/>
    </location>
</feature>
<keyword evidence="1" id="KW-1133">Transmembrane helix</keyword>
<evidence type="ECO:0000313" key="5">
    <source>
        <dbReference type="WBParaSite" id="mrna-Wban_02898"/>
    </source>
</evidence>
<dbReference type="Gene3D" id="2.70.170.10">
    <property type="entry name" value="Neurotransmitter-gated ion-channel ligand-binding domain"/>
    <property type="match status" value="1"/>
</dbReference>
<dbReference type="GO" id="GO:0004888">
    <property type="term" value="F:transmembrane signaling receptor activity"/>
    <property type="evidence" value="ECO:0007669"/>
    <property type="project" value="InterPro"/>
</dbReference>
<feature type="transmembrane region" description="Helical" evidence="1">
    <location>
        <begin position="293"/>
        <end position="310"/>
    </location>
</feature>
<evidence type="ECO:0000313" key="4">
    <source>
        <dbReference type="Proteomes" id="UP000093561"/>
    </source>
</evidence>
<reference evidence="5" key="3">
    <citation type="submission" date="2024-02" db="UniProtKB">
        <authorList>
            <consortium name="WormBaseParasite"/>
        </authorList>
    </citation>
    <scope>IDENTIFICATION</scope>
    <source>
        <strain evidence="5">pt0022</strain>
    </source>
</reference>
<dbReference type="GO" id="GO:0005230">
    <property type="term" value="F:extracellular ligand-gated monoatomic ion channel activity"/>
    <property type="evidence" value="ECO:0007669"/>
    <property type="project" value="InterPro"/>
</dbReference>
<dbReference type="FunFam" id="2.70.170.10:FF:000063">
    <property type="entry name" value="Ligand-Gated ion Channel"/>
    <property type="match status" value="1"/>
</dbReference>
<dbReference type="WBParaSite" id="mrna-Wban_02898">
    <property type="protein sequence ID" value="mrna-Wban_02898"/>
    <property type="gene ID" value="Wban_02898"/>
</dbReference>
<evidence type="ECO:0000259" key="3">
    <source>
        <dbReference type="Pfam" id="PF02931"/>
    </source>
</evidence>
<dbReference type="InterPro" id="IPR006201">
    <property type="entry name" value="Neur_channel"/>
</dbReference>
<feature type="transmembrane region" description="Helical" evidence="1">
    <location>
        <begin position="357"/>
        <end position="376"/>
    </location>
</feature>
<feature type="signal peptide" evidence="2">
    <location>
        <begin position="1"/>
        <end position="22"/>
    </location>
</feature>
<dbReference type="SUPFAM" id="SSF63712">
    <property type="entry name" value="Nicotinic receptor ligand binding domain-like"/>
    <property type="match status" value="1"/>
</dbReference>
<dbReference type="Proteomes" id="UP000093561">
    <property type="component" value="Unassembled WGS sequence"/>
</dbReference>